<dbReference type="GO" id="GO:0005886">
    <property type="term" value="C:plasma membrane"/>
    <property type="evidence" value="ECO:0007669"/>
    <property type="project" value="TreeGrafter"/>
</dbReference>
<comment type="caution">
    <text evidence="2">The sequence shown here is derived from an EMBL/GenBank/DDBJ whole genome shotgun (WGS) entry which is preliminary data.</text>
</comment>
<dbReference type="AlphaFoldDB" id="A0A645EMN7"/>
<reference evidence="2" key="1">
    <citation type="submission" date="2019-08" db="EMBL/GenBank/DDBJ databases">
        <authorList>
            <person name="Kucharzyk K."/>
            <person name="Murdoch R.W."/>
            <person name="Higgins S."/>
            <person name="Loffler F."/>
        </authorList>
    </citation>
    <scope>NUCLEOTIDE SEQUENCE</scope>
</reference>
<dbReference type="EMBL" id="VSSQ01049008">
    <property type="protein sequence ID" value="MPN03067.1"/>
    <property type="molecule type" value="Genomic_DNA"/>
</dbReference>
<feature type="transmembrane region" description="Helical" evidence="1">
    <location>
        <begin position="20"/>
        <end position="40"/>
    </location>
</feature>
<gene>
    <name evidence="2" type="ORF">SDC9_150290</name>
</gene>
<name>A0A645EMN7_9ZZZZ</name>
<dbReference type="Pfam" id="PF04304">
    <property type="entry name" value="DUF454"/>
    <property type="match status" value="1"/>
</dbReference>
<keyword evidence="1" id="KW-0472">Membrane</keyword>
<evidence type="ECO:0008006" key="3">
    <source>
        <dbReference type="Google" id="ProtNLM"/>
    </source>
</evidence>
<keyword evidence="1" id="KW-0812">Transmembrane</keyword>
<feature type="transmembrane region" description="Helical" evidence="1">
    <location>
        <begin position="46"/>
        <end position="66"/>
    </location>
</feature>
<keyword evidence="1" id="KW-1133">Transmembrane helix</keyword>
<evidence type="ECO:0000256" key="1">
    <source>
        <dbReference type="SAM" id="Phobius"/>
    </source>
</evidence>
<dbReference type="PANTHER" id="PTHR35813:SF1">
    <property type="entry name" value="INNER MEMBRANE PROTEIN YBAN"/>
    <property type="match status" value="1"/>
</dbReference>
<dbReference type="PANTHER" id="PTHR35813">
    <property type="entry name" value="INNER MEMBRANE PROTEIN YBAN"/>
    <property type="match status" value="1"/>
</dbReference>
<sequence>MLRNHYIGSFIRHYREHTGVPRGVVVRALIFLWVTLGFSIVLLPPVWVKIFLALVGVGVSAHLLLLKRTD</sequence>
<evidence type="ECO:0000313" key="2">
    <source>
        <dbReference type="EMBL" id="MPN03067.1"/>
    </source>
</evidence>
<proteinExistence type="predicted"/>
<organism evidence="2">
    <name type="scientific">bioreactor metagenome</name>
    <dbReference type="NCBI Taxonomy" id="1076179"/>
    <lineage>
        <taxon>unclassified sequences</taxon>
        <taxon>metagenomes</taxon>
        <taxon>ecological metagenomes</taxon>
    </lineage>
</organism>
<protein>
    <recommendedName>
        <fullName evidence="3">DUF454 domain-containing protein</fullName>
    </recommendedName>
</protein>
<accession>A0A645EMN7</accession>
<dbReference type="InterPro" id="IPR007401">
    <property type="entry name" value="DUF454"/>
</dbReference>